<dbReference type="InterPro" id="IPR021322">
    <property type="entry name" value="DUF2924"/>
</dbReference>
<dbReference type="Proteomes" id="UP000320160">
    <property type="component" value="Unassembled WGS sequence"/>
</dbReference>
<proteinExistence type="predicted"/>
<dbReference type="EMBL" id="VKKU01000002">
    <property type="protein sequence ID" value="TSB01583.1"/>
    <property type="molecule type" value="Genomic_DNA"/>
</dbReference>
<reference evidence="1 2" key="1">
    <citation type="submission" date="2019-07" db="EMBL/GenBank/DDBJ databases">
        <authorList>
            <person name="Park M."/>
        </authorList>
    </citation>
    <scope>NUCLEOTIDE SEQUENCE [LARGE SCALE GENOMIC DNA]</scope>
    <source>
        <strain evidence="1 2">KCTC32445</strain>
    </source>
</reference>
<dbReference type="Pfam" id="PF11149">
    <property type="entry name" value="DUF2924"/>
    <property type="match status" value="1"/>
</dbReference>
<dbReference type="RefSeq" id="WP_143776801.1">
    <property type="nucleotide sequence ID" value="NZ_VKKU01000002.1"/>
</dbReference>
<name>A0A553WA75_9SPHN</name>
<dbReference type="AlphaFoldDB" id="A0A553WA75"/>
<dbReference type="OrthoDB" id="284135at2"/>
<gene>
    <name evidence="1" type="ORF">FOM92_10375</name>
</gene>
<comment type="caution">
    <text evidence="1">The sequence shown here is derived from an EMBL/GenBank/DDBJ whole genome shotgun (WGS) entry which is preliminary data.</text>
</comment>
<keyword evidence="2" id="KW-1185">Reference proteome</keyword>
<accession>A0A553WA75</accession>
<organism evidence="1 2">
    <name type="scientific">Sphingorhabdus contaminans</name>
    <dbReference type="NCBI Taxonomy" id="1343899"/>
    <lineage>
        <taxon>Bacteria</taxon>
        <taxon>Pseudomonadati</taxon>
        <taxon>Pseudomonadota</taxon>
        <taxon>Alphaproteobacteria</taxon>
        <taxon>Sphingomonadales</taxon>
        <taxon>Sphingomonadaceae</taxon>
        <taxon>Sphingorhabdus</taxon>
    </lineage>
</organism>
<evidence type="ECO:0000313" key="1">
    <source>
        <dbReference type="EMBL" id="TSB01583.1"/>
    </source>
</evidence>
<evidence type="ECO:0000313" key="2">
    <source>
        <dbReference type="Proteomes" id="UP000320160"/>
    </source>
</evidence>
<protein>
    <submittedName>
        <fullName evidence="1">DUF2924 domain-containing protein</fullName>
    </submittedName>
</protein>
<sequence length="148" mass="16487">MAGVRKNGIEAKLVELEAMGISALRDRWAELSDAPLPQVPVRLQRRLIAYRIQERRYGGLPLTLRKAVMESEGHSARKQGQNATSELSPGTCLIREWRGKTISVVVAEDGSVEWEAEKFRSLSEIARMVTGTRWSGPRFFGLGQKHGG</sequence>